<proteinExistence type="predicted"/>
<reference evidence="1" key="2">
    <citation type="submission" date="2020-07" db="EMBL/GenBank/DDBJ databases">
        <authorList>
            <person name="Vera ALvarez R."/>
            <person name="Arias-Moreno D.M."/>
            <person name="Jimenez-Jacinto V."/>
            <person name="Jimenez-Bremont J.F."/>
            <person name="Swaminathan K."/>
            <person name="Moose S.P."/>
            <person name="Guerrero-Gonzalez M.L."/>
            <person name="Marino-Ramirez L."/>
            <person name="Landsman D."/>
            <person name="Rodriguez-Kessler M."/>
            <person name="Delgado-Sanchez P."/>
        </authorList>
    </citation>
    <scope>NUCLEOTIDE SEQUENCE</scope>
    <source>
        <tissue evidence="1">Cladode</tissue>
    </source>
</reference>
<sequence length="144" mass="15471">MMASGSLHLSPPGPIEKLKVYSFFGVVSTIWDMIPSFPDSSSRARFSWGTSKWLESTYLTARFDSTIQPGNGVESSSRLVGRRTPRDSFLNNHGPSSKSPFSTALSLDLSGTNIFLIATSSMMGPQLGSSSIPGFLIINLTSSS</sequence>
<dbReference type="EMBL" id="GISG01201764">
    <property type="protein sequence ID" value="MBA4658768.1"/>
    <property type="molecule type" value="Transcribed_RNA"/>
</dbReference>
<protein>
    <submittedName>
        <fullName evidence="1">Uncharacterized protein</fullName>
    </submittedName>
</protein>
<organism evidence="1">
    <name type="scientific">Opuntia streptacantha</name>
    <name type="common">Prickly pear cactus</name>
    <name type="synonym">Opuntia cardona</name>
    <dbReference type="NCBI Taxonomy" id="393608"/>
    <lineage>
        <taxon>Eukaryota</taxon>
        <taxon>Viridiplantae</taxon>
        <taxon>Streptophyta</taxon>
        <taxon>Embryophyta</taxon>
        <taxon>Tracheophyta</taxon>
        <taxon>Spermatophyta</taxon>
        <taxon>Magnoliopsida</taxon>
        <taxon>eudicotyledons</taxon>
        <taxon>Gunneridae</taxon>
        <taxon>Pentapetalae</taxon>
        <taxon>Caryophyllales</taxon>
        <taxon>Cactineae</taxon>
        <taxon>Cactaceae</taxon>
        <taxon>Opuntioideae</taxon>
        <taxon>Opuntia</taxon>
    </lineage>
</organism>
<name>A0A7C9EC66_OPUST</name>
<evidence type="ECO:0000313" key="1">
    <source>
        <dbReference type="EMBL" id="MBA4658768.1"/>
    </source>
</evidence>
<reference evidence="1" key="1">
    <citation type="journal article" date="2013" name="J. Plant Res.">
        <title>Effect of fungi and light on seed germination of three Opuntia species from semiarid lands of central Mexico.</title>
        <authorList>
            <person name="Delgado-Sanchez P."/>
            <person name="Jimenez-Bremont J.F."/>
            <person name="Guerrero-Gonzalez Mde L."/>
            <person name="Flores J."/>
        </authorList>
    </citation>
    <scope>NUCLEOTIDE SEQUENCE</scope>
    <source>
        <tissue evidence="1">Cladode</tissue>
    </source>
</reference>
<accession>A0A7C9EC66</accession>
<dbReference type="AlphaFoldDB" id="A0A7C9EC66"/>